<evidence type="ECO:0000313" key="3">
    <source>
        <dbReference type="RefSeq" id="XP_026930961.2"/>
    </source>
</evidence>
<feature type="compositionally biased region" description="Basic residues" evidence="1">
    <location>
        <begin position="91"/>
        <end position="100"/>
    </location>
</feature>
<organism evidence="2 3">
    <name type="scientific">Acinonyx jubatus</name>
    <name type="common">Cheetah</name>
    <dbReference type="NCBI Taxonomy" id="32536"/>
    <lineage>
        <taxon>Eukaryota</taxon>
        <taxon>Metazoa</taxon>
        <taxon>Chordata</taxon>
        <taxon>Craniata</taxon>
        <taxon>Vertebrata</taxon>
        <taxon>Euteleostomi</taxon>
        <taxon>Mammalia</taxon>
        <taxon>Eutheria</taxon>
        <taxon>Laurasiatheria</taxon>
        <taxon>Carnivora</taxon>
        <taxon>Feliformia</taxon>
        <taxon>Felidae</taxon>
        <taxon>Felinae</taxon>
        <taxon>Acinonyx</taxon>
    </lineage>
</organism>
<dbReference type="AlphaFoldDB" id="A0A6J2AMA0"/>
<evidence type="ECO:0000256" key="1">
    <source>
        <dbReference type="SAM" id="MobiDB-lite"/>
    </source>
</evidence>
<reference evidence="3" key="1">
    <citation type="submission" date="2025-08" db="UniProtKB">
        <authorList>
            <consortium name="RefSeq"/>
        </authorList>
    </citation>
    <scope>IDENTIFICATION</scope>
    <source>
        <tissue evidence="3">Blood</tissue>
    </source>
</reference>
<protein>
    <submittedName>
        <fullName evidence="3">Uncharacterized protein LOC113604074</fullName>
    </submittedName>
</protein>
<dbReference type="Proteomes" id="UP001652583">
    <property type="component" value="Chromosome A2"/>
</dbReference>
<sequence>MDTSPGSEVGCAGLSRKRKRRDLGNACFSRRKKSSSAHLKERRRPAACDGLHIRKAATSLMPRKGKRIGETARRRDKFPQRRSVTDDHSRTHSLRGRRKQSTGSAAHAAAAAPVASTCFCPAARCRGLFGARSKKQTRSSDTPGRPRTHIFGLCNRPACTVPAVFRGRLFVCLKPRIPGACSSREPSSKTSPRLNIDQNLLQGAAAAWTRKLLPKVRAKPGGVKSWRSAYLERCLRLNQ</sequence>
<name>A0A6J2AMA0_ACIJB</name>
<dbReference type="GeneID" id="113604074"/>
<evidence type="ECO:0000313" key="2">
    <source>
        <dbReference type="Proteomes" id="UP001652583"/>
    </source>
</evidence>
<feature type="region of interest" description="Disordered" evidence="1">
    <location>
        <begin position="61"/>
        <end position="107"/>
    </location>
</feature>
<gene>
    <name evidence="3" type="primary">LOC113604074</name>
</gene>
<dbReference type="KEGG" id="aju:113604074"/>
<dbReference type="RefSeq" id="XP_026930961.2">
    <property type="nucleotide sequence ID" value="XM_027075160.2"/>
</dbReference>
<feature type="region of interest" description="Disordered" evidence="1">
    <location>
        <begin position="1"/>
        <end position="20"/>
    </location>
</feature>
<feature type="compositionally biased region" description="Basic and acidic residues" evidence="1">
    <location>
        <begin position="67"/>
        <end position="90"/>
    </location>
</feature>
<keyword evidence="2" id="KW-1185">Reference proteome</keyword>
<proteinExistence type="predicted"/>
<accession>A0A6J2AMA0</accession>